<keyword evidence="6 8" id="KW-0100">Branched-chain amino acid biosynthesis</keyword>
<proteinExistence type="inferred from homology"/>
<evidence type="ECO:0000256" key="1">
    <source>
        <dbReference type="ARBA" id="ARBA00004974"/>
    </source>
</evidence>
<evidence type="ECO:0000256" key="7">
    <source>
        <dbReference type="ARBA" id="ARBA00048670"/>
    </source>
</evidence>
<keyword evidence="11" id="KW-1185">Reference proteome</keyword>
<dbReference type="Proteomes" id="UP001198151">
    <property type="component" value="Unassembled WGS sequence"/>
</dbReference>
<dbReference type="Pfam" id="PF22629">
    <property type="entry name" value="ACT_AHAS_ss"/>
    <property type="match status" value="1"/>
</dbReference>
<dbReference type="CDD" id="cd04878">
    <property type="entry name" value="ACT_AHAS"/>
    <property type="match status" value="1"/>
</dbReference>
<evidence type="ECO:0000256" key="4">
    <source>
        <dbReference type="ARBA" id="ARBA00011744"/>
    </source>
</evidence>
<reference evidence="10 11" key="1">
    <citation type="submission" date="2021-10" db="EMBL/GenBank/DDBJ databases">
        <title>Anaerobic single-cell dispensing facilitates the cultivation of human gut bacteria.</title>
        <authorList>
            <person name="Afrizal A."/>
        </authorList>
    </citation>
    <scope>NUCLEOTIDE SEQUENCE [LARGE SCALE GENOMIC DNA]</scope>
    <source>
        <strain evidence="10 11">CLA-AA-H200</strain>
    </source>
</reference>
<name>A0ABS8G131_9FIRM</name>
<evidence type="ECO:0000259" key="9">
    <source>
        <dbReference type="PROSITE" id="PS51671"/>
    </source>
</evidence>
<comment type="caution">
    <text evidence="10">The sequence shown here is derived from an EMBL/GenBank/DDBJ whole genome shotgun (WGS) entry which is preliminary data.</text>
</comment>
<evidence type="ECO:0000256" key="8">
    <source>
        <dbReference type="RuleBase" id="RU368092"/>
    </source>
</evidence>
<dbReference type="SUPFAM" id="SSF55021">
    <property type="entry name" value="ACT-like"/>
    <property type="match status" value="2"/>
</dbReference>
<keyword evidence="5 8" id="KW-0028">Amino-acid biosynthesis</keyword>
<dbReference type="InterPro" id="IPR004789">
    <property type="entry name" value="Acetalactate_synth_ssu"/>
</dbReference>
<evidence type="ECO:0000313" key="10">
    <source>
        <dbReference type="EMBL" id="MCC2256023.1"/>
    </source>
</evidence>
<dbReference type="PANTHER" id="PTHR30239:SF0">
    <property type="entry name" value="ACETOLACTATE SYNTHASE SMALL SUBUNIT 1, CHLOROPLASTIC"/>
    <property type="match status" value="1"/>
</dbReference>
<dbReference type="GO" id="GO:0003984">
    <property type="term" value="F:acetolactate synthase activity"/>
    <property type="evidence" value="ECO:0007669"/>
    <property type="project" value="UniProtKB-EC"/>
</dbReference>
<dbReference type="NCBIfam" id="NF008864">
    <property type="entry name" value="PRK11895.1"/>
    <property type="match status" value="1"/>
</dbReference>
<comment type="pathway">
    <text evidence="2 8">Amino-acid biosynthesis; L-valine biosynthesis; L-valine from pyruvate: step 1/4.</text>
</comment>
<keyword evidence="8 10" id="KW-0808">Transferase</keyword>
<evidence type="ECO:0000256" key="6">
    <source>
        <dbReference type="ARBA" id="ARBA00023304"/>
    </source>
</evidence>
<protein>
    <recommendedName>
        <fullName evidence="8">Acetolactate synthase small subunit</fullName>
        <shortName evidence="8">AHAS</shortName>
        <shortName evidence="8">ALS</shortName>
        <ecNumber evidence="8">2.2.1.6</ecNumber>
    </recommendedName>
    <alternativeName>
        <fullName evidence="8">Acetohydroxy-acid synthase small subunit</fullName>
    </alternativeName>
</protein>
<accession>A0ABS8G131</accession>
<comment type="pathway">
    <text evidence="1 8">Amino-acid biosynthesis; L-isoleucine biosynthesis; L-isoleucine from 2-oxobutanoate: step 1/4.</text>
</comment>
<dbReference type="PROSITE" id="PS51671">
    <property type="entry name" value="ACT"/>
    <property type="match status" value="1"/>
</dbReference>
<feature type="domain" description="ACT" evidence="9">
    <location>
        <begin position="9"/>
        <end position="83"/>
    </location>
</feature>
<gene>
    <name evidence="10" type="primary">ilvN</name>
    <name evidence="10" type="ORF">LKD70_16655</name>
</gene>
<comment type="subunit">
    <text evidence="4 8">Dimer of large and small chains.</text>
</comment>
<dbReference type="InterPro" id="IPR054480">
    <property type="entry name" value="AHAS_small-like_ACT"/>
</dbReference>
<dbReference type="EC" id="2.2.1.6" evidence="8"/>
<dbReference type="InterPro" id="IPR027271">
    <property type="entry name" value="Acetolactate_synth/TF_NikR_C"/>
</dbReference>
<evidence type="ECO:0000256" key="2">
    <source>
        <dbReference type="ARBA" id="ARBA00005025"/>
    </source>
</evidence>
<dbReference type="Gene3D" id="3.30.70.260">
    <property type="match status" value="1"/>
</dbReference>
<dbReference type="InterPro" id="IPR039557">
    <property type="entry name" value="AHAS_ACT"/>
</dbReference>
<dbReference type="InterPro" id="IPR019455">
    <property type="entry name" value="Acetolactate_synth_ssu_C"/>
</dbReference>
<comment type="catalytic activity">
    <reaction evidence="7 8">
        <text>2 pyruvate + H(+) = (2S)-2-acetolactate + CO2</text>
        <dbReference type="Rhea" id="RHEA:25249"/>
        <dbReference type="ChEBI" id="CHEBI:15361"/>
        <dbReference type="ChEBI" id="CHEBI:15378"/>
        <dbReference type="ChEBI" id="CHEBI:16526"/>
        <dbReference type="ChEBI" id="CHEBI:58476"/>
        <dbReference type="EC" id="2.2.1.6"/>
    </reaction>
</comment>
<evidence type="ECO:0000256" key="5">
    <source>
        <dbReference type="ARBA" id="ARBA00022605"/>
    </source>
</evidence>
<organism evidence="10 11">
    <name type="scientific">Ruminococcus turbiniformis</name>
    <dbReference type="NCBI Taxonomy" id="2881258"/>
    <lineage>
        <taxon>Bacteria</taxon>
        <taxon>Bacillati</taxon>
        <taxon>Bacillota</taxon>
        <taxon>Clostridia</taxon>
        <taxon>Eubacteriales</taxon>
        <taxon>Oscillospiraceae</taxon>
        <taxon>Ruminococcus</taxon>
    </lineage>
</organism>
<sequence length="169" mass="19174">MDSNMKKRWISLYVENQVGVLSKISGLFSGKSYNLDSLTVGTTEDPTVSRMTIATVSDDETFEQIKKQLNRMVEVIKVIDFTDIFVRMKEILYVKVFKCTTADKVEVFQIAETFKAKVIDYGRDSVLVEFVQTATKNDAVVKLMKEEFKSIEVVRGGSVGIESISMMER</sequence>
<evidence type="ECO:0000313" key="11">
    <source>
        <dbReference type="Proteomes" id="UP001198151"/>
    </source>
</evidence>
<comment type="function">
    <text evidence="8">Catalyzes the conversion of 2 pyruvate molecules into acetolactate in the first common step of the biosynthetic pathway of the branched-amino acids such as leucine, isoleucine, and valine.</text>
</comment>
<comment type="similarity">
    <text evidence="3 8">Belongs to the acetolactate synthase small subunit family.</text>
</comment>
<dbReference type="NCBIfam" id="TIGR00119">
    <property type="entry name" value="acolac_sm"/>
    <property type="match status" value="1"/>
</dbReference>
<dbReference type="RefSeq" id="WP_227709004.1">
    <property type="nucleotide sequence ID" value="NZ_JAJEQX010000044.1"/>
</dbReference>
<dbReference type="Gene3D" id="3.30.70.1150">
    <property type="entry name" value="ACT-like. Chain A, domain 2"/>
    <property type="match status" value="1"/>
</dbReference>
<evidence type="ECO:0000256" key="3">
    <source>
        <dbReference type="ARBA" id="ARBA00006341"/>
    </source>
</evidence>
<dbReference type="EMBL" id="JAJEQX010000044">
    <property type="protein sequence ID" value="MCC2256023.1"/>
    <property type="molecule type" value="Genomic_DNA"/>
</dbReference>
<dbReference type="Pfam" id="PF10369">
    <property type="entry name" value="ALS_ss_C"/>
    <property type="match status" value="1"/>
</dbReference>
<dbReference type="InterPro" id="IPR045865">
    <property type="entry name" value="ACT-like_dom_sf"/>
</dbReference>
<dbReference type="InterPro" id="IPR002912">
    <property type="entry name" value="ACT_dom"/>
</dbReference>
<dbReference type="PANTHER" id="PTHR30239">
    <property type="entry name" value="ACETOLACTATE SYNTHASE SMALL SUBUNIT"/>
    <property type="match status" value="1"/>
</dbReference>